<organism evidence="1 2">
    <name type="scientific">Serendipita vermifera MAFF 305830</name>
    <dbReference type="NCBI Taxonomy" id="933852"/>
    <lineage>
        <taxon>Eukaryota</taxon>
        <taxon>Fungi</taxon>
        <taxon>Dikarya</taxon>
        <taxon>Basidiomycota</taxon>
        <taxon>Agaricomycotina</taxon>
        <taxon>Agaricomycetes</taxon>
        <taxon>Sebacinales</taxon>
        <taxon>Serendipitaceae</taxon>
        <taxon>Serendipita</taxon>
    </lineage>
</organism>
<sequence length="294" mass="33493">MPHLQVLTRGREYKFDDLVGVLDNSPSLRAFSWTTVFPEDGPYVWLSLMSHPAMRRLTHLELTLCGEWPQPASGPLEFSDLVYLRLFLCDNGPERPATRLDNWGMFPSLRSLNVYPFGAKYTPSQRNDFYSGVAKSCPVLTSLLLEDYKVDSDSLLGPEVWDCSKRLAYFGAGPEFFSNKPDILPPPPSSRPLTLLLHLYSAQAYEVSAETDRRIQLFIENCHEWGVQEVLLAQSWREVKDMLSQEESTGVDYHLPLYAKFHASMADNGISIRDRNRVTVMDSEGTLFFQLLES</sequence>
<dbReference type="Proteomes" id="UP000054097">
    <property type="component" value="Unassembled WGS sequence"/>
</dbReference>
<dbReference type="HOGENOM" id="CLU_947191_0_0_1"/>
<gene>
    <name evidence="1" type="ORF">M408DRAFT_30718</name>
</gene>
<evidence type="ECO:0008006" key="3">
    <source>
        <dbReference type="Google" id="ProtNLM"/>
    </source>
</evidence>
<protein>
    <recommendedName>
        <fullName evidence="3">F-box domain-containing protein</fullName>
    </recommendedName>
</protein>
<dbReference type="EMBL" id="KN824487">
    <property type="protein sequence ID" value="KIM20026.1"/>
    <property type="molecule type" value="Genomic_DNA"/>
</dbReference>
<accession>A0A0C3AL49</accession>
<proteinExistence type="predicted"/>
<keyword evidence="2" id="KW-1185">Reference proteome</keyword>
<reference evidence="2" key="2">
    <citation type="submission" date="2015-01" db="EMBL/GenBank/DDBJ databases">
        <title>Evolutionary Origins and Diversification of the Mycorrhizal Mutualists.</title>
        <authorList>
            <consortium name="DOE Joint Genome Institute"/>
            <consortium name="Mycorrhizal Genomics Consortium"/>
            <person name="Kohler A."/>
            <person name="Kuo A."/>
            <person name="Nagy L.G."/>
            <person name="Floudas D."/>
            <person name="Copeland A."/>
            <person name="Barry K.W."/>
            <person name="Cichocki N."/>
            <person name="Veneault-Fourrey C."/>
            <person name="LaButti K."/>
            <person name="Lindquist E.A."/>
            <person name="Lipzen A."/>
            <person name="Lundell T."/>
            <person name="Morin E."/>
            <person name="Murat C."/>
            <person name="Riley R."/>
            <person name="Ohm R."/>
            <person name="Sun H."/>
            <person name="Tunlid A."/>
            <person name="Henrissat B."/>
            <person name="Grigoriev I.V."/>
            <person name="Hibbett D.S."/>
            <person name="Martin F."/>
        </authorList>
    </citation>
    <scope>NUCLEOTIDE SEQUENCE [LARGE SCALE GENOMIC DNA]</scope>
    <source>
        <strain evidence="2">MAFF 305830</strain>
    </source>
</reference>
<evidence type="ECO:0000313" key="1">
    <source>
        <dbReference type="EMBL" id="KIM20026.1"/>
    </source>
</evidence>
<name>A0A0C3AL49_SERVB</name>
<dbReference type="AlphaFoldDB" id="A0A0C3AL49"/>
<reference evidence="1 2" key="1">
    <citation type="submission" date="2014-04" db="EMBL/GenBank/DDBJ databases">
        <authorList>
            <consortium name="DOE Joint Genome Institute"/>
            <person name="Kuo A."/>
            <person name="Zuccaro A."/>
            <person name="Kohler A."/>
            <person name="Nagy L.G."/>
            <person name="Floudas D."/>
            <person name="Copeland A."/>
            <person name="Barry K.W."/>
            <person name="Cichocki N."/>
            <person name="Veneault-Fourrey C."/>
            <person name="LaButti K."/>
            <person name="Lindquist E.A."/>
            <person name="Lipzen A."/>
            <person name="Lundell T."/>
            <person name="Morin E."/>
            <person name="Murat C."/>
            <person name="Sun H."/>
            <person name="Tunlid A."/>
            <person name="Henrissat B."/>
            <person name="Grigoriev I.V."/>
            <person name="Hibbett D.S."/>
            <person name="Martin F."/>
            <person name="Nordberg H.P."/>
            <person name="Cantor M.N."/>
            <person name="Hua S.X."/>
        </authorList>
    </citation>
    <scope>NUCLEOTIDE SEQUENCE [LARGE SCALE GENOMIC DNA]</scope>
    <source>
        <strain evidence="1 2">MAFF 305830</strain>
    </source>
</reference>
<evidence type="ECO:0000313" key="2">
    <source>
        <dbReference type="Proteomes" id="UP000054097"/>
    </source>
</evidence>